<feature type="compositionally biased region" description="Basic residues" evidence="1">
    <location>
        <begin position="83"/>
        <end position="93"/>
    </location>
</feature>
<feature type="compositionally biased region" description="Basic and acidic residues" evidence="1">
    <location>
        <begin position="94"/>
        <end position="116"/>
    </location>
</feature>
<comment type="caution">
    <text evidence="2">The sequence shown here is derived from an EMBL/GenBank/DDBJ whole genome shotgun (WGS) entry which is preliminary data.</text>
</comment>
<protein>
    <submittedName>
        <fullName evidence="2">Uncharacterized protein</fullName>
    </submittedName>
</protein>
<feature type="compositionally biased region" description="Basic and acidic residues" evidence="1">
    <location>
        <begin position="440"/>
        <end position="461"/>
    </location>
</feature>
<feature type="region of interest" description="Disordered" evidence="1">
    <location>
        <begin position="205"/>
        <end position="225"/>
    </location>
</feature>
<keyword evidence="3" id="KW-1185">Reference proteome</keyword>
<dbReference type="STRING" id="40998.A0A2P8A2V1"/>
<gene>
    <name evidence="2" type="ORF">B9Z65_3891</name>
</gene>
<dbReference type="EMBL" id="NHZQ01000072">
    <property type="protein sequence ID" value="PSK54802.1"/>
    <property type="molecule type" value="Genomic_DNA"/>
</dbReference>
<organism evidence="2 3">
    <name type="scientific">Elsinoe australis</name>
    <dbReference type="NCBI Taxonomy" id="40998"/>
    <lineage>
        <taxon>Eukaryota</taxon>
        <taxon>Fungi</taxon>
        <taxon>Dikarya</taxon>
        <taxon>Ascomycota</taxon>
        <taxon>Pezizomycotina</taxon>
        <taxon>Dothideomycetes</taxon>
        <taxon>Dothideomycetidae</taxon>
        <taxon>Myriangiales</taxon>
        <taxon>Elsinoaceae</taxon>
        <taxon>Elsinoe</taxon>
    </lineage>
</organism>
<feature type="compositionally biased region" description="Basic and acidic residues" evidence="1">
    <location>
        <begin position="561"/>
        <end position="570"/>
    </location>
</feature>
<name>A0A2P8A2V1_9PEZI</name>
<evidence type="ECO:0000256" key="1">
    <source>
        <dbReference type="SAM" id="MobiDB-lite"/>
    </source>
</evidence>
<accession>A0A2P8A2V1</accession>
<evidence type="ECO:0000313" key="3">
    <source>
        <dbReference type="Proteomes" id="UP000243723"/>
    </source>
</evidence>
<feature type="region of interest" description="Disordered" evidence="1">
    <location>
        <begin position="485"/>
        <end position="643"/>
    </location>
</feature>
<feature type="compositionally biased region" description="Basic and acidic residues" evidence="1">
    <location>
        <begin position="593"/>
        <end position="611"/>
    </location>
</feature>
<feature type="compositionally biased region" description="Polar residues" evidence="1">
    <location>
        <begin position="1"/>
        <end position="31"/>
    </location>
</feature>
<dbReference type="OrthoDB" id="3905365at2759"/>
<dbReference type="Proteomes" id="UP000243723">
    <property type="component" value="Unassembled WGS sequence"/>
</dbReference>
<feature type="compositionally biased region" description="Basic and acidic residues" evidence="1">
    <location>
        <begin position="626"/>
        <end position="643"/>
    </location>
</feature>
<sequence length="643" mass="70576">MPDSAGHSTRSPSPHGENSYNGDHGSQSGNATKAPKDKECPFCHQPFTSSSLGRHLDLYIKPKNPKPPDGVHNVQKIRELRGKITRRQPRNSLKKQDSDGTPDRRSSLEATHDARDTQPSAEPARPPQVSIPPTLAAKRSSLHEREGDMLSPASGFGGNPDRVPPNERVKNAFGTTNWQGTGVITGLPTFSADMDRFARPYKNLYNSSHAHSPQRNGHPSPLTLEGDEIGKAAQLALREVLDSLDAARSQAAPLSLFDFDYFGMTFPSLCLKLLPSPRTLFSLHPFSTPETWPLSPPSETQLHSLRTAISTRASTAGYDPTSPEVARALRHLDTSFSHWSAIPDAERQQAWHLEVLRAYSKSQKKIGEKGAELKLARQQAEFFRQQYERLVRHLDAKDAYLLSAQPLPVGEKVLGELEQDPEKRAWEYERLIGKWRGRLRGENNEGEEGDGREGGRTREDTYGVSPTMAPPLRMDREREVRFFWEQPNLMGTRADSGAAQQREGNEEAPSSSRREANGEGSATPKVAPDIPSAGPHGTQQGGPLGQVPGADGEAENSRPGTAREGDRDWLDAASKAVVRVMKERSFTPGSGEKGADGERAGGADPDREKDVNTNGKRARPPSWGEGRPERVDGVERDAAESWG</sequence>
<dbReference type="AlphaFoldDB" id="A0A2P8A2V1"/>
<feature type="region of interest" description="Disordered" evidence="1">
    <location>
        <begin position="1"/>
        <end position="167"/>
    </location>
</feature>
<feature type="compositionally biased region" description="Polar residues" evidence="1">
    <location>
        <begin position="205"/>
        <end position="217"/>
    </location>
</feature>
<feature type="region of interest" description="Disordered" evidence="1">
    <location>
        <begin position="440"/>
        <end position="470"/>
    </location>
</feature>
<evidence type="ECO:0000313" key="2">
    <source>
        <dbReference type="EMBL" id="PSK54802.1"/>
    </source>
</evidence>
<reference evidence="2 3" key="1">
    <citation type="submission" date="2017-05" db="EMBL/GenBank/DDBJ databases">
        <title>Draft genome sequence of Elsinoe australis.</title>
        <authorList>
            <person name="Cheng Q."/>
        </authorList>
    </citation>
    <scope>NUCLEOTIDE SEQUENCE [LARGE SCALE GENOMIC DNA]</scope>
    <source>
        <strain evidence="2 3">NL1</strain>
    </source>
</reference>
<proteinExistence type="predicted"/>